<reference evidence="1" key="1">
    <citation type="journal article" date="2015" name="Nature">
        <title>Complex archaea that bridge the gap between prokaryotes and eukaryotes.</title>
        <authorList>
            <person name="Spang A."/>
            <person name="Saw J.H."/>
            <person name="Jorgensen S.L."/>
            <person name="Zaremba-Niedzwiedzka K."/>
            <person name="Martijn J."/>
            <person name="Lind A.E."/>
            <person name="van Eijk R."/>
            <person name="Schleper C."/>
            <person name="Guy L."/>
            <person name="Ettema T.J."/>
        </authorList>
    </citation>
    <scope>NUCLEOTIDE SEQUENCE</scope>
</reference>
<proteinExistence type="predicted"/>
<dbReference type="EMBL" id="LAZR01023739">
    <property type="protein sequence ID" value="KKL77475.1"/>
    <property type="molecule type" value="Genomic_DNA"/>
</dbReference>
<dbReference type="AlphaFoldDB" id="A0A0F9H763"/>
<organism evidence="1">
    <name type="scientific">marine sediment metagenome</name>
    <dbReference type="NCBI Taxonomy" id="412755"/>
    <lineage>
        <taxon>unclassified sequences</taxon>
        <taxon>metagenomes</taxon>
        <taxon>ecological metagenomes</taxon>
    </lineage>
</organism>
<gene>
    <name evidence="1" type="ORF">LCGC14_2034560</name>
</gene>
<protein>
    <submittedName>
        <fullName evidence="1">Uncharacterized protein</fullName>
    </submittedName>
</protein>
<evidence type="ECO:0000313" key="1">
    <source>
        <dbReference type="EMBL" id="KKL77475.1"/>
    </source>
</evidence>
<accession>A0A0F9H763</accession>
<name>A0A0F9H763_9ZZZZ</name>
<comment type="caution">
    <text evidence="1">The sequence shown here is derived from an EMBL/GenBank/DDBJ whole genome shotgun (WGS) entry which is preliminary data.</text>
</comment>
<sequence length="60" mass="6967">MKFRQVVTFTLDTEIDPKTYQGQSAEEILQIYKRNIGNVHSLVVQHPHSRIKTTIEVISK</sequence>